<dbReference type="Gene3D" id="3.40.1190.20">
    <property type="match status" value="1"/>
</dbReference>
<feature type="binding site" evidence="11">
    <location>
        <position position="115"/>
    </location>
    <ligand>
        <name>ATP</name>
        <dbReference type="ChEBI" id="CHEBI:30616"/>
    </ligand>
</feature>
<evidence type="ECO:0000256" key="1">
    <source>
        <dbReference type="ARBA" id="ARBA00001771"/>
    </source>
</evidence>
<dbReference type="Proteomes" id="UP000650485">
    <property type="component" value="Unassembled WGS sequence"/>
</dbReference>
<keyword evidence="7 11" id="KW-0418">Kinase</keyword>
<dbReference type="Pfam" id="PF02110">
    <property type="entry name" value="HK"/>
    <property type="match status" value="1"/>
</dbReference>
<feature type="binding site" evidence="11">
    <location>
        <position position="160"/>
    </location>
    <ligand>
        <name>ATP</name>
        <dbReference type="ChEBI" id="CHEBI:30616"/>
    </ligand>
</feature>
<feature type="binding site" evidence="11">
    <location>
        <position position="187"/>
    </location>
    <ligand>
        <name>substrate</name>
    </ligand>
</feature>
<dbReference type="GO" id="GO:0005524">
    <property type="term" value="F:ATP binding"/>
    <property type="evidence" value="ECO:0007669"/>
    <property type="project" value="UniProtKB-UniRule"/>
</dbReference>
<evidence type="ECO:0000256" key="10">
    <source>
        <dbReference type="ARBA" id="ARBA00022977"/>
    </source>
</evidence>
<evidence type="ECO:0000313" key="12">
    <source>
        <dbReference type="EMBL" id="MBC6499865.1"/>
    </source>
</evidence>
<evidence type="ECO:0000256" key="9">
    <source>
        <dbReference type="ARBA" id="ARBA00022842"/>
    </source>
</evidence>
<keyword evidence="9 11" id="KW-0460">Magnesium</keyword>
<evidence type="ECO:0000256" key="6">
    <source>
        <dbReference type="ARBA" id="ARBA00022741"/>
    </source>
</evidence>
<dbReference type="AlphaFoldDB" id="A0A3R5YQN6"/>
<dbReference type="CDD" id="cd01170">
    <property type="entry name" value="THZ_kinase"/>
    <property type="match status" value="1"/>
</dbReference>
<dbReference type="NCBIfam" id="NF006830">
    <property type="entry name" value="PRK09355.1"/>
    <property type="match status" value="1"/>
</dbReference>
<accession>A0A3R5YQN6</accession>
<keyword evidence="10 11" id="KW-0784">Thiamine biosynthesis</keyword>
<evidence type="ECO:0000256" key="11">
    <source>
        <dbReference type="HAMAP-Rule" id="MF_00228"/>
    </source>
</evidence>
<dbReference type="EC" id="2.7.1.50" evidence="11"/>
<keyword evidence="5 11" id="KW-0479">Metal-binding</keyword>
<dbReference type="GO" id="GO:0009229">
    <property type="term" value="P:thiamine diphosphate biosynthetic process"/>
    <property type="evidence" value="ECO:0007669"/>
    <property type="project" value="UniProtKB-UniRule"/>
</dbReference>
<comment type="pathway">
    <text evidence="3 11">Cofactor biosynthesis; thiamine diphosphate biosynthesis; 4-methyl-5-(2-phosphoethyl)-thiazole from 5-(2-hydroxyethyl)-4-methylthiazole: step 1/1.</text>
</comment>
<dbReference type="GO" id="GO:0000287">
    <property type="term" value="F:magnesium ion binding"/>
    <property type="evidence" value="ECO:0007669"/>
    <property type="project" value="UniProtKB-UniRule"/>
</dbReference>
<dbReference type="GO" id="GO:0004417">
    <property type="term" value="F:hydroxyethylthiazole kinase activity"/>
    <property type="evidence" value="ECO:0007669"/>
    <property type="project" value="UniProtKB-UniRule"/>
</dbReference>
<evidence type="ECO:0000256" key="2">
    <source>
        <dbReference type="ARBA" id="ARBA00001946"/>
    </source>
</evidence>
<comment type="caution">
    <text evidence="12">The sequence shown here is derived from an EMBL/GenBank/DDBJ whole genome shotgun (WGS) entry which is preliminary data.</text>
</comment>
<comment type="catalytic activity">
    <reaction evidence="1 11">
        <text>5-(2-hydroxyethyl)-4-methylthiazole + ATP = 4-methyl-5-(2-phosphooxyethyl)-thiazole + ADP + H(+)</text>
        <dbReference type="Rhea" id="RHEA:24212"/>
        <dbReference type="ChEBI" id="CHEBI:15378"/>
        <dbReference type="ChEBI" id="CHEBI:17957"/>
        <dbReference type="ChEBI" id="CHEBI:30616"/>
        <dbReference type="ChEBI" id="CHEBI:58296"/>
        <dbReference type="ChEBI" id="CHEBI:456216"/>
        <dbReference type="EC" id="2.7.1.50"/>
    </reaction>
</comment>
<dbReference type="GO" id="GO:0009228">
    <property type="term" value="P:thiamine biosynthetic process"/>
    <property type="evidence" value="ECO:0007669"/>
    <property type="project" value="UniProtKB-KW"/>
</dbReference>
<dbReference type="SUPFAM" id="SSF53613">
    <property type="entry name" value="Ribokinase-like"/>
    <property type="match status" value="1"/>
</dbReference>
<dbReference type="PIRSF" id="PIRSF000513">
    <property type="entry name" value="Thz_kinase"/>
    <property type="match status" value="1"/>
</dbReference>
<comment type="cofactor">
    <cofactor evidence="2 11">
        <name>Mg(2+)</name>
        <dbReference type="ChEBI" id="CHEBI:18420"/>
    </cofactor>
</comment>
<comment type="similarity">
    <text evidence="11">Belongs to the Thz kinase family.</text>
</comment>
<feature type="binding site" evidence="11">
    <location>
        <position position="40"/>
    </location>
    <ligand>
        <name>substrate</name>
    </ligand>
</feature>
<dbReference type="InterPro" id="IPR000417">
    <property type="entry name" value="Hyethyz_kinase"/>
</dbReference>
<evidence type="ECO:0000256" key="7">
    <source>
        <dbReference type="ARBA" id="ARBA00022777"/>
    </source>
</evidence>
<gene>
    <name evidence="11 12" type="primary">thiM</name>
    <name evidence="12" type="ORF">H7R52_19180</name>
</gene>
<keyword evidence="8 11" id="KW-0067">ATP-binding</keyword>
<reference evidence="12" key="1">
    <citation type="submission" date="2020-08" db="EMBL/GenBank/DDBJ databases">
        <title>Complete genome sequence of Weissella confusa strain FS54 provides insights into metabolic potential.</title>
        <authorList>
            <person name="Fhoula I."/>
            <person name="Najjari A."/>
            <person name="Lekired A."/>
            <person name="Bessrour-Aouam N."/>
            <person name="Jaballah S."/>
            <person name="Klibi N."/>
            <person name="Ouzari H.-I."/>
        </authorList>
    </citation>
    <scope>NUCLEOTIDE SEQUENCE</scope>
    <source>
        <strain evidence="12">FS54</strain>
    </source>
</reference>
<dbReference type="EMBL" id="JACSZT010000024">
    <property type="protein sequence ID" value="MBC6499865.1"/>
    <property type="molecule type" value="Genomic_DNA"/>
</dbReference>
<organism evidence="12 13">
    <name type="scientific">Weissella confusa</name>
    <name type="common">Lactobacillus confusus</name>
    <dbReference type="NCBI Taxonomy" id="1583"/>
    <lineage>
        <taxon>Bacteria</taxon>
        <taxon>Bacillati</taxon>
        <taxon>Bacillota</taxon>
        <taxon>Bacilli</taxon>
        <taxon>Lactobacillales</taxon>
        <taxon>Lactobacillaceae</taxon>
        <taxon>Weissella</taxon>
    </lineage>
</organism>
<dbReference type="InterPro" id="IPR029056">
    <property type="entry name" value="Ribokinase-like"/>
</dbReference>
<keyword evidence="6 11" id="KW-0547">Nucleotide-binding</keyword>
<protein>
    <recommendedName>
        <fullName evidence="11">Hydroxyethylthiazole kinase</fullName>
        <ecNumber evidence="11">2.7.1.50</ecNumber>
    </recommendedName>
    <alternativeName>
        <fullName evidence="11">4-methyl-5-beta-hydroxyethylthiazole kinase</fullName>
        <shortName evidence="11">TH kinase</shortName>
        <shortName evidence="11">Thz kinase</shortName>
    </alternativeName>
</protein>
<evidence type="ECO:0000256" key="5">
    <source>
        <dbReference type="ARBA" id="ARBA00022723"/>
    </source>
</evidence>
<sequence>MNTLLTNIREQQPLVLNVANFVTMQHVADAINVVGASPLMTNEPQEAAELVGISSAVVLNIGTLSEAQWPLFLAVGQAANRQNKPVILDPVAVGMPYRAQFVRRLLANVHVDIIRGNASEIAWFAQAEVAGRGIDTLDQTTHQQEAELAAKNTGAVIVQTGVVDVITDGVKTQTVHTNSPLLAINVGAGDMLSGLIGAFAAVTEDYFAAGVAATELFGQAGERASAQVNQLPGHFIGALFNELYTMTQVEVTAR</sequence>
<comment type="function">
    <text evidence="11">Catalyzes the phosphorylation of the hydroxyl group of 4-methyl-5-beta-hydroxyethylthiazole (THZ).</text>
</comment>
<evidence type="ECO:0000256" key="3">
    <source>
        <dbReference type="ARBA" id="ARBA00004868"/>
    </source>
</evidence>
<evidence type="ECO:0000256" key="4">
    <source>
        <dbReference type="ARBA" id="ARBA00022679"/>
    </source>
</evidence>
<keyword evidence="4 11" id="KW-0808">Transferase</keyword>
<name>A0A3R5YQN6_WEICO</name>
<dbReference type="RefSeq" id="WP_118704722.1">
    <property type="nucleotide sequence ID" value="NZ_CABJBN010000018.1"/>
</dbReference>
<dbReference type="HAMAP" id="MF_00228">
    <property type="entry name" value="Thz_kinase"/>
    <property type="match status" value="1"/>
</dbReference>
<evidence type="ECO:0000313" key="13">
    <source>
        <dbReference type="Proteomes" id="UP000650485"/>
    </source>
</evidence>
<evidence type="ECO:0000256" key="8">
    <source>
        <dbReference type="ARBA" id="ARBA00022840"/>
    </source>
</evidence>
<proteinExistence type="inferred from homology"/>
<dbReference type="PRINTS" id="PR01099">
    <property type="entry name" value="HYETHTZKNASE"/>
</dbReference>